<protein>
    <submittedName>
        <fullName evidence="2">Chromosomal replication initiator, DnaA C-terminal</fullName>
    </submittedName>
</protein>
<name>A0A6J7WFG8_9CAUD</name>
<feature type="domain" description="Chromosomal replication initiator DnaA C-terminal" evidence="1">
    <location>
        <begin position="67"/>
        <end position="134"/>
    </location>
</feature>
<dbReference type="EMBL" id="LR798203">
    <property type="protein sequence ID" value="CAB5170217.1"/>
    <property type="molecule type" value="Genomic_DNA"/>
</dbReference>
<accession>A0A6J7WFG8</accession>
<organism evidence="2">
    <name type="scientific">uncultured Caudovirales phage</name>
    <dbReference type="NCBI Taxonomy" id="2100421"/>
    <lineage>
        <taxon>Viruses</taxon>
        <taxon>Duplodnaviria</taxon>
        <taxon>Heunggongvirae</taxon>
        <taxon>Uroviricota</taxon>
        <taxon>Caudoviricetes</taxon>
        <taxon>Peduoviridae</taxon>
        <taxon>Maltschvirus</taxon>
        <taxon>Maltschvirus maltsch</taxon>
    </lineage>
</organism>
<gene>
    <name evidence="2" type="ORF">UFOVP155_11</name>
</gene>
<evidence type="ECO:0000259" key="1">
    <source>
        <dbReference type="SMART" id="SM00760"/>
    </source>
</evidence>
<dbReference type="InterPro" id="IPR013159">
    <property type="entry name" value="DnaA_C"/>
</dbReference>
<proteinExistence type="predicted"/>
<dbReference type="GO" id="GO:0006275">
    <property type="term" value="P:regulation of DNA replication"/>
    <property type="evidence" value="ECO:0007669"/>
    <property type="project" value="InterPro"/>
</dbReference>
<sequence>MDWVEHYKVIKNRIRYDAPMQAGKMLSRPINSVPIERVAVKWVPEYMPEASPETHDKILCRGLFPARLRPLLLPILRKHNVMFEDIASESRKAKFNIARFEMYYILRESGMSLNQIKQVFNRDHTTVLHGIKRWKEISGV</sequence>
<dbReference type="InterPro" id="IPR010921">
    <property type="entry name" value="Trp_repressor/repl_initiator"/>
</dbReference>
<reference evidence="2" key="1">
    <citation type="submission" date="2020-05" db="EMBL/GenBank/DDBJ databases">
        <authorList>
            <person name="Chiriac C."/>
            <person name="Salcher M."/>
            <person name="Ghai R."/>
            <person name="Kavagutti S V."/>
        </authorList>
    </citation>
    <scope>NUCLEOTIDE SEQUENCE</scope>
</reference>
<dbReference type="SMART" id="SM00760">
    <property type="entry name" value="Bac_DnaA_C"/>
    <property type="match status" value="1"/>
</dbReference>
<dbReference type="Pfam" id="PF08299">
    <property type="entry name" value="Bac_DnaA_C"/>
    <property type="match status" value="1"/>
</dbReference>
<evidence type="ECO:0000313" key="2">
    <source>
        <dbReference type="EMBL" id="CAB5170217.1"/>
    </source>
</evidence>
<dbReference type="Gene3D" id="1.10.1750.10">
    <property type="match status" value="1"/>
</dbReference>
<dbReference type="GO" id="GO:0006270">
    <property type="term" value="P:DNA replication initiation"/>
    <property type="evidence" value="ECO:0007669"/>
    <property type="project" value="InterPro"/>
</dbReference>
<dbReference type="GO" id="GO:0043565">
    <property type="term" value="F:sequence-specific DNA binding"/>
    <property type="evidence" value="ECO:0007669"/>
    <property type="project" value="InterPro"/>
</dbReference>
<dbReference type="SUPFAM" id="SSF48295">
    <property type="entry name" value="TrpR-like"/>
    <property type="match status" value="1"/>
</dbReference>
<dbReference type="GO" id="GO:0005524">
    <property type="term" value="F:ATP binding"/>
    <property type="evidence" value="ECO:0007669"/>
    <property type="project" value="InterPro"/>
</dbReference>